<sequence length="542" mass="60940">MPRKGSIKTKTGCFTCKARKVKCDEAKPHCRRCSTTGRPCAYPPPPTGQAAYSWDELLTLGVSTAMTLKRRTPIGLYGADQTERRALEFFRLQVAPVLSRHSSGGVWKQLACQVGQQEPAVRHALACISSLYEGLSDTSSGFLRTSREKFALTQYNKALSLVAAPRVDQNIVLFVCLLFITIETILDNSDMGLQHCRHGINLCNALPAEAGGWAKDELRSIFLRLATVPYFFGTEVGEFPEPVGLMPDLEEGDGDAAVKNSAWEALVHRAVLLIRRGAVYSHQTLINEVVPDSLLQEQQYVLKALSKWCQRFKAQRAGLLPGSEAFETQLWHEMHCIVGRVWAACCISYSQMLYDEYDEQFEEILQLSEQIIDARRTAADSRPKFIFEMGFMPLLYFVAKSCRRLDLRLAALRHTLELACERESFFKTRAMYSAVIRCIEVEHGILLDPARPDHPNPSAEPRPPDDVRIRLADLTDEVENRVESDGQVYEYRKVCFLVRPGAVVPGFVEWVKVRPWPNMADSPLRISWSASSTATPEPEVPI</sequence>
<keyword evidence="6" id="KW-0539">Nucleus</keyword>
<dbReference type="GO" id="GO:0000981">
    <property type="term" value="F:DNA-binding transcription factor activity, RNA polymerase II-specific"/>
    <property type="evidence" value="ECO:0007669"/>
    <property type="project" value="InterPro"/>
</dbReference>
<dbReference type="SUPFAM" id="SSF57701">
    <property type="entry name" value="Zn2/Cys6 DNA-binding domain"/>
    <property type="match status" value="1"/>
</dbReference>
<keyword evidence="4" id="KW-0238">DNA-binding</keyword>
<reference evidence="8" key="1">
    <citation type="journal article" date="2020" name="Phytopathology">
        <title>Genome sequence of the chestnut blight fungus Cryphonectria parasitica EP155: A fundamental resource for an archetypical invasive plant pathogen.</title>
        <authorList>
            <person name="Crouch J.A."/>
            <person name="Dawe A."/>
            <person name="Aerts A."/>
            <person name="Barry K."/>
            <person name="Churchill A.C.L."/>
            <person name="Grimwood J."/>
            <person name="Hillman B."/>
            <person name="Milgroom M.G."/>
            <person name="Pangilinan J."/>
            <person name="Smith M."/>
            <person name="Salamov A."/>
            <person name="Schmutz J."/>
            <person name="Yadav J."/>
            <person name="Grigoriev I.V."/>
            <person name="Nuss D."/>
        </authorList>
    </citation>
    <scope>NUCLEOTIDE SEQUENCE</scope>
    <source>
        <strain evidence="8">EP155</strain>
    </source>
</reference>
<organism evidence="8 9">
    <name type="scientific">Cryphonectria parasitica (strain ATCC 38755 / EP155)</name>
    <dbReference type="NCBI Taxonomy" id="660469"/>
    <lineage>
        <taxon>Eukaryota</taxon>
        <taxon>Fungi</taxon>
        <taxon>Dikarya</taxon>
        <taxon>Ascomycota</taxon>
        <taxon>Pezizomycotina</taxon>
        <taxon>Sordariomycetes</taxon>
        <taxon>Sordariomycetidae</taxon>
        <taxon>Diaporthales</taxon>
        <taxon>Cryphonectriaceae</taxon>
        <taxon>Cryphonectria-Endothia species complex</taxon>
        <taxon>Cryphonectria</taxon>
    </lineage>
</organism>
<name>A0A9P4YA92_CRYP1</name>
<evidence type="ECO:0000256" key="5">
    <source>
        <dbReference type="ARBA" id="ARBA00023163"/>
    </source>
</evidence>
<dbReference type="AlphaFoldDB" id="A0A9P4YA92"/>
<evidence type="ECO:0000313" key="9">
    <source>
        <dbReference type="Proteomes" id="UP000803844"/>
    </source>
</evidence>
<evidence type="ECO:0000256" key="3">
    <source>
        <dbReference type="ARBA" id="ARBA00023015"/>
    </source>
</evidence>
<dbReference type="PROSITE" id="PS00463">
    <property type="entry name" value="ZN2_CY6_FUNGAL_1"/>
    <property type="match status" value="1"/>
</dbReference>
<dbReference type="GO" id="GO:0003677">
    <property type="term" value="F:DNA binding"/>
    <property type="evidence" value="ECO:0007669"/>
    <property type="project" value="UniProtKB-KW"/>
</dbReference>
<protein>
    <recommendedName>
        <fullName evidence="7">Zn(2)-C6 fungal-type domain-containing protein</fullName>
    </recommendedName>
</protein>
<dbReference type="PANTHER" id="PTHR36206:SF16">
    <property type="entry name" value="TRANSCRIPTION FACTOR DOMAIN-CONTAINING PROTEIN-RELATED"/>
    <property type="match status" value="1"/>
</dbReference>
<dbReference type="PROSITE" id="PS50048">
    <property type="entry name" value="ZN2_CY6_FUNGAL_2"/>
    <property type="match status" value="1"/>
</dbReference>
<evidence type="ECO:0000256" key="2">
    <source>
        <dbReference type="ARBA" id="ARBA00022833"/>
    </source>
</evidence>
<evidence type="ECO:0000313" key="8">
    <source>
        <dbReference type="EMBL" id="KAF3769807.1"/>
    </source>
</evidence>
<feature type="domain" description="Zn(2)-C6 fungal-type" evidence="7">
    <location>
        <begin position="12"/>
        <end position="42"/>
    </location>
</feature>
<dbReference type="Proteomes" id="UP000803844">
    <property type="component" value="Unassembled WGS sequence"/>
</dbReference>
<proteinExistence type="predicted"/>
<evidence type="ECO:0000259" key="7">
    <source>
        <dbReference type="PROSITE" id="PS50048"/>
    </source>
</evidence>
<gene>
    <name evidence="8" type="ORF">M406DRAFT_86615</name>
</gene>
<keyword evidence="9" id="KW-1185">Reference proteome</keyword>
<dbReference type="Gene3D" id="4.10.240.10">
    <property type="entry name" value="Zn(2)-C6 fungal-type DNA-binding domain"/>
    <property type="match status" value="1"/>
</dbReference>
<accession>A0A9P4YA92</accession>
<keyword evidence="1" id="KW-0479">Metal-binding</keyword>
<dbReference type="InterPro" id="IPR001138">
    <property type="entry name" value="Zn2Cys6_DnaBD"/>
</dbReference>
<keyword evidence="5" id="KW-0804">Transcription</keyword>
<evidence type="ECO:0000256" key="1">
    <source>
        <dbReference type="ARBA" id="ARBA00022723"/>
    </source>
</evidence>
<dbReference type="InterPro" id="IPR052360">
    <property type="entry name" value="Transcr_Regulatory_Proteins"/>
</dbReference>
<comment type="caution">
    <text evidence="8">The sequence shown here is derived from an EMBL/GenBank/DDBJ whole genome shotgun (WGS) entry which is preliminary data.</text>
</comment>
<dbReference type="OrthoDB" id="2593732at2759"/>
<keyword evidence="2" id="KW-0862">Zinc</keyword>
<dbReference type="Pfam" id="PF00172">
    <property type="entry name" value="Zn_clus"/>
    <property type="match status" value="1"/>
</dbReference>
<dbReference type="EMBL" id="MU032344">
    <property type="protein sequence ID" value="KAF3769807.1"/>
    <property type="molecule type" value="Genomic_DNA"/>
</dbReference>
<dbReference type="GO" id="GO:0008270">
    <property type="term" value="F:zinc ion binding"/>
    <property type="evidence" value="ECO:0007669"/>
    <property type="project" value="InterPro"/>
</dbReference>
<dbReference type="InterPro" id="IPR036864">
    <property type="entry name" value="Zn2-C6_fun-type_DNA-bd_sf"/>
</dbReference>
<dbReference type="GeneID" id="63843209"/>
<dbReference type="RefSeq" id="XP_040780768.1">
    <property type="nucleotide sequence ID" value="XM_040926080.1"/>
</dbReference>
<dbReference type="CDD" id="cd00067">
    <property type="entry name" value="GAL4"/>
    <property type="match status" value="1"/>
</dbReference>
<keyword evidence="3" id="KW-0805">Transcription regulation</keyword>
<dbReference type="PANTHER" id="PTHR36206">
    <property type="entry name" value="ASPERCRYPTIN BIOSYNTHESIS CLUSTER-SPECIFIC TRANSCRIPTION REGULATOR ATNN-RELATED"/>
    <property type="match status" value="1"/>
</dbReference>
<dbReference type="SMART" id="SM00066">
    <property type="entry name" value="GAL4"/>
    <property type="match status" value="1"/>
</dbReference>
<evidence type="ECO:0000256" key="6">
    <source>
        <dbReference type="ARBA" id="ARBA00023242"/>
    </source>
</evidence>
<evidence type="ECO:0000256" key="4">
    <source>
        <dbReference type="ARBA" id="ARBA00023125"/>
    </source>
</evidence>